<organism evidence="2 3">
    <name type="scientific">Neurospora crassa (strain ATCC 24698 / 74-OR23-1A / CBS 708.71 / DSM 1257 / FGSC 987)</name>
    <dbReference type="NCBI Taxonomy" id="367110"/>
    <lineage>
        <taxon>Eukaryota</taxon>
        <taxon>Fungi</taxon>
        <taxon>Dikarya</taxon>
        <taxon>Ascomycota</taxon>
        <taxon>Pezizomycotina</taxon>
        <taxon>Sordariomycetes</taxon>
        <taxon>Sordariomycetidae</taxon>
        <taxon>Sordariales</taxon>
        <taxon>Sordariaceae</taxon>
        <taxon>Neurospora</taxon>
    </lineage>
</organism>
<dbReference type="EMBL" id="CM002238">
    <property type="protein sequence ID" value="ESA43252.1"/>
    <property type="molecule type" value="Genomic_DNA"/>
</dbReference>
<keyword evidence="3" id="KW-1185">Reference proteome</keyword>
<dbReference type="KEGG" id="ncr:NCU16653"/>
<name>U9W360_NEUCR</name>
<dbReference type="OrthoDB" id="3468019at2759"/>
<sequence length="210" mass="23453">MLTHHIMDSQTQTHGDQDQQNPSGYEPTWPKDLGISPMPAASIFQFITRFYQVSDNPDLTEEWLSFFGEEAKVVMGEKVAEGKDELRVLRKGMWEKIKTRKHTVQKGFPGMFPLTGPLGGGGVKGDGVLNLEFMIYGTVLYTLRETGKEEKMDWAAHGILVRRELEDGEEKMKKKEGGGRGSSDGKASARGNTSPFVFGRYRVYLSSGVE</sequence>
<reference evidence="2 3" key="1">
    <citation type="journal article" date="2003" name="Nature">
        <title>The genome sequence of the filamentous fungus Neurospora crassa.</title>
        <authorList>
            <person name="Galagan J.E."/>
            <person name="Calvo S.E."/>
            <person name="Borkovich K.A."/>
            <person name="Selker E.U."/>
            <person name="Read N.D."/>
            <person name="Jaffe D."/>
            <person name="FitzHugh W."/>
            <person name="Ma L.J."/>
            <person name="Smirnov S."/>
            <person name="Purcell S."/>
            <person name="Rehman B."/>
            <person name="Elkins T."/>
            <person name="Engels R."/>
            <person name="Wang S."/>
            <person name="Nielsen C.B."/>
            <person name="Butler J."/>
            <person name="Endrizzi M."/>
            <person name="Qui D."/>
            <person name="Ianakiev P."/>
            <person name="Bell-Pedersen D."/>
            <person name="Nelson M.A."/>
            <person name="Werner-Washburne M."/>
            <person name="Selitrennikoff C.P."/>
            <person name="Kinsey J.A."/>
            <person name="Braun E.L."/>
            <person name="Zelter A."/>
            <person name="Schulte U."/>
            <person name="Kothe G.O."/>
            <person name="Jedd G."/>
            <person name="Mewes W."/>
            <person name="Staben C."/>
            <person name="Marcotte E."/>
            <person name="Greenberg D."/>
            <person name="Roy A."/>
            <person name="Foley K."/>
            <person name="Naylor J."/>
            <person name="Stange-Thomann N."/>
            <person name="Barrett R."/>
            <person name="Gnerre S."/>
            <person name="Kamal M."/>
            <person name="Kamvysselis M."/>
            <person name="Mauceli E."/>
            <person name="Bielke C."/>
            <person name="Rudd S."/>
            <person name="Frishman D."/>
            <person name="Krystofova S."/>
            <person name="Rasmussen C."/>
            <person name="Metzenberg R.L."/>
            <person name="Perkins D.D."/>
            <person name="Kroken S."/>
            <person name="Cogoni C."/>
            <person name="Macino G."/>
            <person name="Catcheside D."/>
            <person name="Li W."/>
            <person name="Pratt R.J."/>
            <person name="Osmani S.A."/>
            <person name="DeSouza C.P."/>
            <person name="Glass L."/>
            <person name="Orbach M.J."/>
            <person name="Berglund J.A."/>
            <person name="Voelker R."/>
            <person name="Yarden O."/>
            <person name="Plamann M."/>
            <person name="Seiler S."/>
            <person name="Dunlap J."/>
            <person name="Radford A."/>
            <person name="Aramayo R."/>
            <person name="Natvig D.O."/>
            <person name="Alex L.A."/>
            <person name="Mannhaupt G."/>
            <person name="Ebbole D.J."/>
            <person name="Freitag M."/>
            <person name="Paulsen I."/>
            <person name="Sachs M.S."/>
            <person name="Lander E.S."/>
            <person name="Nusbaum C."/>
            <person name="Birren B."/>
        </authorList>
    </citation>
    <scope>NUCLEOTIDE SEQUENCE [LARGE SCALE GENOMIC DNA]</scope>
    <source>
        <strain evidence="3">ATCC 24698 / 74-OR23-1A / CBS 708.71 / DSM 1257 / FGSC 987</strain>
    </source>
</reference>
<dbReference type="AlphaFoldDB" id="U9W360"/>
<dbReference type="STRING" id="367110.U9W360"/>
<dbReference type="InParanoid" id="U9W360"/>
<evidence type="ECO:0000256" key="1">
    <source>
        <dbReference type="SAM" id="MobiDB-lite"/>
    </source>
</evidence>
<dbReference type="GeneID" id="23569578"/>
<dbReference type="Proteomes" id="UP000001805">
    <property type="component" value="Chromosome 3, Linkage Group III"/>
</dbReference>
<evidence type="ECO:0000313" key="2">
    <source>
        <dbReference type="EMBL" id="ESA43252.1"/>
    </source>
</evidence>
<dbReference type="PANTHER" id="PTHR39401:SF1">
    <property type="entry name" value="SNOAL-LIKE DOMAIN-CONTAINING PROTEIN"/>
    <property type="match status" value="1"/>
</dbReference>
<dbReference type="SMR" id="U9W360"/>
<dbReference type="VEuPathDB" id="FungiDB:NCU16653"/>
<protein>
    <submittedName>
        <fullName evidence="2">Uncharacterized protein</fullName>
    </submittedName>
</protein>
<dbReference type="RefSeq" id="XP_011394039.1">
    <property type="nucleotide sequence ID" value="XM_011395737.1"/>
</dbReference>
<feature type="compositionally biased region" description="Polar residues" evidence="1">
    <location>
        <begin position="8"/>
        <end position="23"/>
    </location>
</feature>
<feature type="region of interest" description="Disordered" evidence="1">
    <location>
        <begin position="167"/>
        <end position="194"/>
    </location>
</feature>
<feature type="compositionally biased region" description="Basic and acidic residues" evidence="1">
    <location>
        <begin position="167"/>
        <end position="178"/>
    </location>
</feature>
<evidence type="ECO:0000313" key="3">
    <source>
        <dbReference type="Proteomes" id="UP000001805"/>
    </source>
</evidence>
<dbReference type="PANTHER" id="PTHR39401">
    <property type="entry name" value="SNOAL-LIKE DOMAIN-CONTAINING PROTEIN"/>
    <property type="match status" value="1"/>
</dbReference>
<accession>U9W360</accession>
<gene>
    <name evidence="2" type="ORF">NCU16653</name>
</gene>
<proteinExistence type="predicted"/>
<feature type="region of interest" description="Disordered" evidence="1">
    <location>
        <begin position="1"/>
        <end position="32"/>
    </location>
</feature>